<name>A0ABC8T3T3_9AQUA</name>
<feature type="non-terminal residue" evidence="3">
    <location>
        <position position="1"/>
    </location>
</feature>
<keyword evidence="2" id="KW-0472">Membrane</keyword>
<accession>A0ABC8T3T3</accession>
<dbReference type="Proteomes" id="UP001642360">
    <property type="component" value="Unassembled WGS sequence"/>
</dbReference>
<feature type="region of interest" description="Disordered" evidence="1">
    <location>
        <begin position="33"/>
        <end position="56"/>
    </location>
</feature>
<comment type="caution">
    <text evidence="3">The sequence shown here is derived from an EMBL/GenBank/DDBJ whole genome shotgun (WGS) entry which is preliminary data.</text>
</comment>
<protein>
    <recommendedName>
        <fullName evidence="5">Secreted protein</fullName>
    </recommendedName>
</protein>
<dbReference type="AlphaFoldDB" id="A0ABC8T3T3"/>
<organism evidence="3 4">
    <name type="scientific">Ilex paraguariensis</name>
    <name type="common">yerba mate</name>
    <dbReference type="NCBI Taxonomy" id="185542"/>
    <lineage>
        <taxon>Eukaryota</taxon>
        <taxon>Viridiplantae</taxon>
        <taxon>Streptophyta</taxon>
        <taxon>Embryophyta</taxon>
        <taxon>Tracheophyta</taxon>
        <taxon>Spermatophyta</taxon>
        <taxon>Magnoliopsida</taxon>
        <taxon>eudicotyledons</taxon>
        <taxon>Gunneridae</taxon>
        <taxon>Pentapetalae</taxon>
        <taxon>asterids</taxon>
        <taxon>campanulids</taxon>
        <taxon>Aquifoliales</taxon>
        <taxon>Aquifoliaceae</taxon>
        <taxon>Ilex</taxon>
    </lineage>
</organism>
<evidence type="ECO:0000313" key="4">
    <source>
        <dbReference type="Proteomes" id="UP001642360"/>
    </source>
</evidence>
<dbReference type="EMBL" id="CAUOFW020004162">
    <property type="protein sequence ID" value="CAK9164086.1"/>
    <property type="molecule type" value="Genomic_DNA"/>
</dbReference>
<keyword evidence="2" id="KW-1133">Transmembrane helix</keyword>
<evidence type="ECO:0000256" key="2">
    <source>
        <dbReference type="SAM" id="Phobius"/>
    </source>
</evidence>
<evidence type="ECO:0000313" key="3">
    <source>
        <dbReference type="EMBL" id="CAK9164086.1"/>
    </source>
</evidence>
<keyword evidence="2" id="KW-0812">Transmembrane</keyword>
<evidence type="ECO:0000256" key="1">
    <source>
        <dbReference type="SAM" id="MobiDB-lite"/>
    </source>
</evidence>
<sequence>SYKTPSSIAFMIVCCCFIIWLIIVPAGVVLASTPSKDGSKMKVHPRPPPKAGSRTAVRISRSACNYGNRCKRAVTGQPSPTAGSAIGRSPTLPACTYENRCKRVPPP</sequence>
<evidence type="ECO:0008006" key="5">
    <source>
        <dbReference type="Google" id="ProtNLM"/>
    </source>
</evidence>
<gene>
    <name evidence="3" type="ORF">ILEXP_LOCUS33169</name>
</gene>
<proteinExistence type="predicted"/>
<keyword evidence="4" id="KW-1185">Reference proteome</keyword>
<reference evidence="3 4" key="1">
    <citation type="submission" date="2024-02" db="EMBL/GenBank/DDBJ databases">
        <authorList>
            <person name="Vignale AGUSTIN F."/>
            <person name="Sosa J E."/>
            <person name="Modenutti C."/>
        </authorList>
    </citation>
    <scope>NUCLEOTIDE SEQUENCE [LARGE SCALE GENOMIC DNA]</scope>
</reference>
<feature type="transmembrane region" description="Helical" evidence="2">
    <location>
        <begin position="6"/>
        <end position="31"/>
    </location>
</feature>